<evidence type="ECO:0000256" key="4">
    <source>
        <dbReference type="ARBA" id="ARBA00022692"/>
    </source>
</evidence>
<feature type="signal peptide" evidence="9">
    <location>
        <begin position="1"/>
        <end position="28"/>
    </location>
</feature>
<evidence type="ECO:0000256" key="2">
    <source>
        <dbReference type="ARBA" id="ARBA00005944"/>
    </source>
</evidence>
<evidence type="ECO:0000256" key="9">
    <source>
        <dbReference type="SAM" id="SignalP"/>
    </source>
</evidence>
<dbReference type="GO" id="GO:0005254">
    <property type="term" value="F:chloride channel activity"/>
    <property type="evidence" value="ECO:0007669"/>
    <property type="project" value="TreeGrafter"/>
</dbReference>
<protein>
    <recommendedName>
        <fullName evidence="3">Chloride channel CLIC-like protein 1</fullName>
    </recommendedName>
</protein>
<sequence length="467" mass="53265">MLEQSCFTYQTAVLQCVIAMLLVSSVLSQVQKDWIDPHDMEKFDSRKVERQFSKEERGEVKAQQVPCPKIINECENKLVICKEENDKLQLESQSCVIQPVEMPYFRQFVQVLINYMDLKKFLPDDETLHYQMHVKLTAAQLKLLKAYVLKSGTVQDASSVLGEMIQDVKIVSHTEEPWVTREEVSAYLVMALQVVSIVFLAVGSLKVFYTLSVSGMRLMILLSIFISVPWNWVHLYKVAVAKRMSEAMKDIPEACRPRDLTWQHNLFEWLKSSFTFQDDECALYHENLLVDPLWEVTPTKAVAVTLTKFFLEPVEYIAQAISKFFRGLLHDLPAQLWPVVLGIVVLFLLVFMVLTLIMKNGYRLGFPFGLLRLEPTGIPDSAAAQALWREQKQMIEDLQSALQKLQPANIRAITVNKETKEKMAIAAYDQNTTKNTTKGSIVSQEENLESESSSPVETVGNIKEADS</sequence>
<feature type="transmembrane region" description="Helical" evidence="8">
    <location>
        <begin position="186"/>
        <end position="209"/>
    </location>
</feature>
<keyword evidence="6 8" id="KW-0472">Membrane</keyword>
<keyword evidence="10" id="KW-1185">Reference proteome</keyword>
<evidence type="ECO:0000256" key="8">
    <source>
        <dbReference type="SAM" id="Phobius"/>
    </source>
</evidence>
<dbReference type="OrthoDB" id="10037397at2759"/>
<evidence type="ECO:0000256" key="3">
    <source>
        <dbReference type="ARBA" id="ARBA00015571"/>
    </source>
</evidence>
<comment type="subcellular location">
    <subcellularLocation>
        <location evidence="1">Membrane</location>
        <topology evidence="1">Multi-pass membrane protein</topology>
    </subcellularLocation>
</comment>
<evidence type="ECO:0000313" key="11">
    <source>
        <dbReference type="RefSeq" id="XP_013403058.1"/>
    </source>
</evidence>
<evidence type="ECO:0000256" key="7">
    <source>
        <dbReference type="SAM" id="MobiDB-lite"/>
    </source>
</evidence>
<dbReference type="GO" id="GO:0016020">
    <property type="term" value="C:membrane"/>
    <property type="evidence" value="ECO:0007669"/>
    <property type="project" value="UniProtKB-SubCell"/>
</dbReference>
<accession>A0A1S3IYG3</accession>
<dbReference type="GO" id="GO:0005783">
    <property type="term" value="C:endoplasmic reticulum"/>
    <property type="evidence" value="ECO:0007669"/>
    <property type="project" value="TreeGrafter"/>
</dbReference>
<comment type="similarity">
    <text evidence="2">Belongs to the chloride channel MCLC family.</text>
</comment>
<dbReference type="InterPro" id="IPR009231">
    <property type="entry name" value="Chloride_chnl_CLIC-like"/>
</dbReference>
<gene>
    <name evidence="11" type="primary">LOC106168515</name>
</gene>
<organism evidence="10 11">
    <name type="scientific">Lingula anatina</name>
    <name type="common">Brachiopod</name>
    <name type="synonym">Lingula unguis</name>
    <dbReference type="NCBI Taxonomy" id="7574"/>
    <lineage>
        <taxon>Eukaryota</taxon>
        <taxon>Metazoa</taxon>
        <taxon>Spiralia</taxon>
        <taxon>Lophotrochozoa</taxon>
        <taxon>Brachiopoda</taxon>
        <taxon>Linguliformea</taxon>
        <taxon>Lingulata</taxon>
        <taxon>Lingulida</taxon>
        <taxon>Linguloidea</taxon>
        <taxon>Lingulidae</taxon>
        <taxon>Lingula</taxon>
    </lineage>
</organism>
<feature type="chain" id="PRO_5010310093" description="Chloride channel CLIC-like protein 1" evidence="9">
    <location>
        <begin position="29"/>
        <end position="467"/>
    </location>
</feature>
<proteinExistence type="inferred from homology"/>
<feature type="transmembrane region" description="Helical" evidence="8">
    <location>
        <begin position="336"/>
        <end position="357"/>
    </location>
</feature>
<dbReference type="STRING" id="7574.A0A1S3IYG3"/>
<keyword evidence="9" id="KW-0732">Signal</keyword>
<dbReference type="InParanoid" id="A0A1S3IYG3"/>
<feature type="transmembrane region" description="Helical" evidence="8">
    <location>
        <begin position="216"/>
        <end position="233"/>
    </location>
</feature>
<dbReference type="Proteomes" id="UP000085678">
    <property type="component" value="Unplaced"/>
</dbReference>
<evidence type="ECO:0000313" key="10">
    <source>
        <dbReference type="Proteomes" id="UP000085678"/>
    </source>
</evidence>
<evidence type="ECO:0000256" key="5">
    <source>
        <dbReference type="ARBA" id="ARBA00022989"/>
    </source>
</evidence>
<name>A0A1S3IYG3_LINAN</name>
<dbReference type="AlphaFoldDB" id="A0A1S3IYG3"/>
<evidence type="ECO:0000256" key="1">
    <source>
        <dbReference type="ARBA" id="ARBA00004141"/>
    </source>
</evidence>
<dbReference type="Pfam" id="PF05934">
    <property type="entry name" value="MCLC"/>
    <property type="match status" value="1"/>
</dbReference>
<dbReference type="PANTHER" id="PTHR34093:SF1">
    <property type="entry name" value="CHLORIDE CHANNEL CLIC-LIKE PROTEIN 1"/>
    <property type="match status" value="1"/>
</dbReference>
<dbReference type="KEGG" id="lak:106168515"/>
<dbReference type="GeneID" id="106168515"/>
<reference evidence="11" key="1">
    <citation type="submission" date="2025-08" db="UniProtKB">
        <authorList>
            <consortium name="RefSeq"/>
        </authorList>
    </citation>
    <scope>IDENTIFICATION</scope>
    <source>
        <tissue evidence="11">Gonads</tissue>
    </source>
</reference>
<dbReference type="PANTHER" id="PTHR34093">
    <property type="entry name" value="CHLORIDE CHANNEL CLIC-LIKE PROTEIN 1"/>
    <property type="match status" value="1"/>
</dbReference>
<keyword evidence="4 8" id="KW-0812">Transmembrane</keyword>
<dbReference type="RefSeq" id="XP_013403058.1">
    <property type="nucleotide sequence ID" value="XM_013547604.1"/>
</dbReference>
<evidence type="ECO:0000256" key="6">
    <source>
        <dbReference type="ARBA" id="ARBA00023136"/>
    </source>
</evidence>
<keyword evidence="5 8" id="KW-1133">Transmembrane helix</keyword>
<feature type="region of interest" description="Disordered" evidence="7">
    <location>
        <begin position="436"/>
        <end position="467"/>
    </location>
</feature>